<dbReference type="Proteomes" id="UP001280121">
    <property type="component" value="Unassembled WGS sequence"/>
</dbReference>
<evidence type="ECO:0000313" key="3">
    <source>
        <dbReference type="Proteomes" id="UP001280121"/>
    </source>
</evidence>
<feature type="region of interest" description="Disordered" evidence="1">
    <location>
        <begin position="182"/>
        <end position="226"/>
    </location>
</feature>
<dbReference type="AlphaFoldDB" id="A0AAE0CKG1"/>
<feature type="compositionally biased region" description="Low complexity" evidence="1">
    <location>
        <begin position="185"/>
        <end position="199"/>
    </location>
</feature>
<name>A0AAE0CKG1_9ROSI</name>
<gene>
    <name evidence="2" type="ORF">Ddye_013719</name>
</gene>
<sequence length="245" mass="28526">MLMPSFWNNVVFALKIVGPFISVFRLVDGEWKPPMGYIYEDVESRCKIDMELSKYKRAEGLFGSPMAIRMKGKKSSVHLGVDEIGAFLNIKRRNRLAQSRLNDLVFIKYNRALRCRYYLRDTIDPIYLNEIDDNNEWLTERLDDENEGDDELVFMEEDNLTWNDVVTAVRVGQSSYRFRSREASSSRVPQQSQVRSSLRLVDEEESEKDTEWEDKGNQFQESDLQEGIGGDDDLILISMNELVIL</sequence>
<protein>
    <submittedName>
        <fullName evidence="2">Uncharacterized protein</fullName>
    </submittedName>
</protein>
<proteinExistence type="predicted"/>
<comment type="caution">
    <text evidence="2">The sequence shown here is derived from an EMBL/GenBank/DDBJ whole genome shotgun (WGS) entry which is preliminary data.</text>
</comment>
<keyword evidence="3" id="KW-1185">Reference proteome</keyword>
<evidence type="ECO:0000256" key="1">
    <source>
        <dbReference type="SAM" id="MobiDB-lite"/>
    </source>
</evidence>
<organism evidence="2 3">
    <name type="scientific">Dipteronia dyeriana</name>
    <dbReference type="NCBI Taxonomy" id="168575"/>
    <lineage>
        <taxon>Eukaryota</taxon>
        <taxon>Viridiplantae</taxon>
        <taxon>Streptophyta</taxon>
        <taxon>Embryophyta</taxon>
        <taxon>Tracheophyta</taxon>
        <taxon>Spermatophyta</taxon>
        <taxon>Magnoliopsida</taxon>
        <taxon>eudicotyledons</taxon>
        <taxon>Gunneridae</taxon>
        <taxon>Pentapetalae</taxon>
        <taxon>rosids</taxon>
        <taxon>malvids</taxon>
        <taxon>Sapindales</taxon>
        <taxon>Sapindaceae</taxon>
        <taxon>Hippocastanoideae</taxon>
        <taxon>Acereae</taxon>
        <taxon>Dipteronia</taxon>
    </lineage>
</organism>
<accession>A0AAE0CKG1</accession>
<evidence type="ECO:0000313" key="2">
    <source>
        <dbReference type="EMBL" id="KAK2653863.1"/>
    </source>
</evidence>
<reference evidence="2" key="1">
    <citation type="journal article" date="2023" name="Plant J.">
        <title>Genome sequences and population genomics provide insights into the demographic history, inbreeding, and mutation load of two 'living fossil' tree species of Dipteronia.</title>
        <authorList>
            <person name="Feng Y."/>
            <person name="Comes H.P."/>
            <person name="Chen J."/>
            <person name="Zhu S."/>
            <person name="Lu R."/>
            <person name="Zhang X."/>
            <person name="Li P."/>
            <person name="Qiu J."/>
            <person name="Olsen K.M."/>
            <person name="Qiu Y."/>
        </authorList>
    </citation>
    <scope>NUCLEOTIDE SEQUENCE</scope>
    <source>
        <strain evidence="2">KIB01</strain>
    </source>
</reference>
<feature type="compositionally biased region" description="Acidic residues" evidence="1">
    <location>
        <begin position="202"/>
        <end position="212"/>
    </location>
</feature>
<dbReference type="EMBL" id="JANJYI010000004">
    <property type="protein sequence ID" value="KAK2653863.1"/>
    <property type="molecule type" value="Genomic_DNA"/>
</dbReference>